<keyword evidence="4" id="KW-1185">Reference proteome</keyword>
<feature type="region of interest" description="Disordered" evidence="1">
    <location>
        <begin position="1"/>
        <end position="47"/>
    </location>
</feature>
<protein>
    <recommendedName>
        <fullName evidence="2">Transposase IS204/IS1001/IS1096/IS1165 DDE domain-containing protein</fullName>
    </recommendedName>
</protein>
<dbReference type="InterPro" id="IPR047951">
    <property type="entry name" value="Transpos_ISL3"/>
</dbReference>
<name>A0ABP8JB31_9ACTN</name>
<feature type="domain" description="Transposase IS204/IS1001/IS1096/IS1165 DDE" evidence="2">
    <location>
        <begin position="43"/>
        <end position="191"/>
    </location>
</feature>
<feature type="compositionally biased region" description="Polar residues" evidence="1">
    <location>
        <begin position="210"/>
        <end position="223"/>
    </location>
</feature>
<evidence type="ECO:0000313" key="4">
    <source>
        <dbReference type="Proteomes" id="UP001500635"/>
    </source>
</evidence>
<gene>
    <name evidence="3" type="ORF">GCM10023147_12960</name>
</gene>
<accession>A0ABP8JB31</accession>
<dbReference type="InterPro" id="IPR002560">
    <property type="entry name" value="Transposase_DDE"/>
</dbReference>
<reference evidence="4" key="1">
    <citation type="journal article" date="2019" name="Int. J. Syst. Evol. Microbiol.">
        <title>The Global Catalogue of Microorganisms (GCM) 10K type strain sequencing project: providing services to taxonomists for standard genome sequencing and annotation.</title>
        <authorList>
            <consortium name="The Broad Institute Genomics Platform"/>
            <consortium name="The Broad Institute Genome Sequencing Center for Infectious Disease"/>
            <person name="Wu L."/>
            <person name="Ma J."/>
        </authorList>
    </citation>
    <scope>NUCLEOTIDE SEQUENCE [LARGE SCALE GENOMIC DNA]</scope>
    <source>
        <strain evidence="4">JCM 17688</strain>
    </source>
</reference>
<dbReference type="Proteomes" id="UP001500635">
    <property type="component" value="Unassembled WGS sequence"/>
</dbReference>
<feature type="region of interest" description="Disordered" evidence="1">
    <location>
        <begin position="193"/>
        <end position="223"/>
    </location>
</feature>
<evidence type="ECO:0000259" key="2">
    <source>
        <dbReference type="Pfam" id="PF01610"/>
    </source>
</evidence>
<dbReference type="PANTHER" id="PTHR33498:SF1">
    <property type="entry name" value="TRANSPOSASE FOR INSERTION SEQUENCE ELEMENT IS1557"/>
    <property type="match status" value="1"/>
</dbReference>
<proteinExistence type="predicted"/>
<comment type="caution">
    <text evidence="3">The sequence shown here is derived from an EMBL/GenBank/DDBJ whole genome shotgun (WGS) entry which is preliminary data.</text>
</comment>
<evidence type="ECO:0000313" key="3">
    <source>
        <dbReference type="EMBL" id="GAA4387916.1"/>
    </source>
</evidence>
<dbReference type="Pfam" id="PF01610">
    <property type="entry name" value="DDE_Tnp_ISL3"/>
    <property type="match status" value="1"/>
</dbReference>
<sequence>MRRPPPRPGQAGTSTRRPGSGCGGIGSTPASSTRLAAPGRGQVEGRTSSDVIAWPAAQPWCWRQRIRYVTLDMSTTYAKVAREALPHAQIVIDPFHVTAAANRMVDEVRRRVTRDRRGRRGRRHDREWQLRRRLLRGAEHLTDAQQSELLTSLHRVDPDDQIFAAWIAKELLRGVLACAAVDDLAARRRALREASRCSTGSPPTPLFPRSTPSQPLSTPVSSR</sequence>
<organism evidence="3 4">
    <name type="scientific">Tsukamurella soli</name>
    <dbReference type="NCBI Taxonomy" id="644556"/>
    <lineage>
        <taxon>Bacteria</taxon>
        <taxon>Bacillati</taxon>
        <taxon>Actinomycetota</taxon>
        <taxon>Actinomycetes</taxon>
        <taxon>Mycobacteriales</taxon>
        <taxon>Tsukamurellaceae</taxon>
        <taxon>Tsukamurella</taxon>
    </lineage>
</organism>
<dbReference type="EMBL" id="BAABFR010000014">
    <property type="protein sequence ID" value="GAA4387916.1"/>
    <property type="molecule type" value="Genomic_DNA"/>
</dbReference>
<evidence type="ECO:0000256" key="1">
    <source>
        <dbReference type="SAM" id="MobiDB-lite"/>
    </source>
</evidence>
<dbReference type="RefSeq" id="WP_425584347.1">
    <property type="nucleotide sequence ID" value="NZ_BAABFR010000014.1"/>
</dbReference>
<dbReference type="PANTHER" id="PTHR33498">
    <property type="entry name" value="TRANSPOSASE FOR INSERTION SEQUENCE ELEMENT IS1557"/>
    <property type="match status" value="1"/>
</dbReference>